<name>A0A2A9EMV9_9MICO</name>
<reference evidence="2 3" key="1">
    <citation type="submission" date="2017-10" db="EMBL/GenBank/DDBJ databases">
        <title>Sequencing the genomes of 1000 actinobacteria strains.</title>
        <authorList>
            <person name="Klenk H.-P."/>
        </authorList>
    </citation>
    <scope>NUCLEOTIDE SEQUENCE [LARGE SCALE GENOMIC DNA]</scope>
    <source>
        <strain evidence="2 3">DSM 21838</strain>
    </source>
</reference>
<organism evidence="2 3">
    <name type="scientific">Georgenia soli</name>
    <dbReference type="NCBI Taxonomy" id="638953"/>
    <lineage>
        <taxon>Bacteria</taxon>
        <taxon>Bacillati</taxon>
        <taxon>Actinomycetota</taxon>
        <taxon>Actinomycetes</taxon>
        <taxon>Micrococcales</taxon>
        <taxon>Bogoriellaceae</taxon>
        <taxon>Georgenia</taxon>
    </lineage>
</organism>
<keyword evidence="1" id="KW-0472">Membrane</keyword>
<feature type="transmembrane region" description="Helical" evidence="1">
    <location>
        <begin position="54"/>
        <end position="74"/>
    </location>
</feature>
<feature type="transmembrane region" description="Helical" evidence="1">
    <location>
        <begin position="153"/>
        <end position="176"/>
    </location>
</feature>
<proteinExistence type="predicted"/>
<dbReference type="RefSeq" id="WP_098483670.1">
    <property type="nucleotide sequence ID" value="NZ_PDJI01000004.1"/>
</dbReference>
<sequence length="285" mass="29899">MTSQGRSDRLLLPTQVLLGLFAVLTALAVGVLFLRPDRTAESFAWTIEPAVTAAFLGAGYASGTVLVVLSWLGGSWARTRIPLVTILVFTALTLVATLVHLDRFHLGADLALARFAAWFWLAVYVVVPVGMAVVLVVQQRRALPPGRRRPLPVWLVVLLAAEGLVLLAVGLALYLAPATAEVLWPWTLTPLTARAVGSWLVAYGVAAALLLRAGDLDLLRVPAVAYAVLGVLQLVVVGRFADVVSWGSASALGLVVMATAVAATGAAAFMAAEAGPAAVRETVRP</sequence>
<keyword evidence="3" id="KW-1185">Reference proteome</keyword>
<evidence type="ECO:0000256" key="1">
    <source>
        <dbReference type="SAM" id="Phobius"/>
    </source>
</evidence>
<evidence type="ECO:0000313" key="2">
    <source>
        <dbReference type="EMBL" id="PFG39592.1"/>
    </source>
</evidence>
<feature type="transmembrane region" description="Helical" evidence="1">
    <location>
        <begin position="223"/>
        <end position="241"/>
    </location>
</feature>
<dbReference type="OrthoDB" id="3078421at2"/>
<accession>A0A2A9EMV9</accession>
<protein>
    <submittedName>
        <fullName evidence="2">Uncharacterized protein</fullName>
    </submittedName>
</protein>
<keyword evidence="1" id="KW-0812">Transmembrane</keyword>
<feature type="transmembrane region" description="Helical" evidence="1">
    <location>
        <begin position="191"/>
        <end position="211"/>
    </location>
</feature>
<feature type="transmembrane region" description="Helical" evidence="1">
    <location>
        <begin position="81"/>
        <end position="101"/>
    </location>
</feature>
<feature type="transmembrane region" description="Helical" evidence="1">
    <location>
        <begin position="12"/>
        <end position="34"/>
    </location>
</feature>
<feature type="transmembrane region" description="Helical" evidence="1">
    <location>
        <begin position="247"/>
        <end position="272"/>
    </location>
</feature>
<dbReference type="Proteomes" id="UP000222106">
    <property type="component" value="Unassembled WGS sequence"/>
</dbReference>
<feature type="transmembrane region" description="Helical" evidence="1">
    <location>
        <begin position="117"/>
        <end position="137"/>
    </location>
</feature>
<dbReference type="EMBL" id="PDJI01000004">
    <property type="protein sequence ID" value="PFG39592.1"/>
    <property type="molecule type" value="Genomic_DNA"/>
</dbReference>
<keyword evidence="1" id="KW-1133">Transmembrane helix</keyword>
<evidence type="ECO:0000313" key="3">
    <source>
        <dbReference type="Proteomes" id="UP000222106"/>
    </source>
</evidence>
<comment type="caution">
    <text evidence="2">The sequence shown here is derived from an EMBL/GenBank/DDBJ whole genome shotgun (WGS) entry which is preliminary data.</text>
</comment>
<dbReference type="AlphaFoldDB" id="A0A2A9EMV9"/>
<gene>
    <name evidence="2" type="ORF">ATJ97_2103</name>
</gene>